<keyword evidence="2" id="KW-0862">Zinc</keyword>
<dbReference type="PROSITE" id="PS00903">
    <property type="entry name" value="CYT_DCMP_DEAMINASES_1"/>
    <property type="match status" value="1"/>
</dbReference>
<proteinExistence type="predicted"/>
<dbReference type="GO" id="GO:0008835">
    <property type="term" value="F:diaminohydroxyphosphoribosylaminopyrimidine deaminase activity"/>
    <property type="evidence" value="ECO:0007669"/>
    <property type="project" value="TreeGrafter"/>
</dbReference>
<dbReference type="RefSeq" id="WP_007020561.1">
    <property type="nucleotide sequence ID" value="NZ_CH724125.1"/>
</dbReference>
<evidence type="ECO:0000256" key="1">
    <source>
        <dbReference type="ARBA" id="ARBA00022723"/>
    </source>
</evidence>
<dbReference type="PANTHER" id="PTHR11079:SF162">
    <property type="entry name" value="RIBOFLAVIN BIOSYNTHESIS PROTEIN PYRD, CHLOROPLASTIC"/>
    <property type="match status" value="1"/>
</dbReference>
<sequence>MPEKHCSIDNLRLRLSVFQTEYGTGITKWAVHCCQLAFAALEEGNYGVGAVLLDRQGECLAVGSNQVFSQGFNSAGHAEMNLLDDFEARYDDYPDRAGLTLLVSLEPCPMCTARILAAGIGRVIYLVEDQLGGMLSHCDRLPDAWVNLSQLIDVKKFSESKELSLLAYDIANAQISERREKLISIIRP</sequence>
<dbReference type="AlphaFoldDB" id="A0A7U8C7U4"/>
<name>A0A7U8C7U4_NEPCE</name>
<dbReference type="InterPro" id="IPR002125">
    <property type="entry name" value="CMP_dCMP_dom"/>
</dbReference>
<dbReference type="InterPro" id="IPR016193">
    <property type="entry name" value="Cytidine_deaminase-like"/>
</dbReference>
<dbReference type="PANTHER" id="PTHR11079">
    <property type="entry name" value="CYTOSINE DEAMINASE FAMILY MEMBER"/>
    <property type="match status" value="1"/>
</dbReference>
<organism evidence="4 5">
    <name type="scientific">Neptuniibacter caesariensis</name>
    <dbReference type="NCBI Taxonomy" id="207954"/>
    <lineage>
        <taxon>Bacteria</taxon>
        <taxon>Pseudomonadati</taxon>
        <taxon>Pseudomonadota</taxon>
        <taxon>Gammaproteobacteria</taxon>
        <taxon>Oceanospirillales</taxon>
        <taxon>Oceanospirillaceae</taxon>
        <taxon>Neptuniibacter</taxon>
    </lineage>
</organism>
<dbReference type="SUPFAM" id="SSF53927">
    <property type="entry name" value="Cytidine deaminase-like"/>
    <property type="match status" value="1"/>
</dbReference>
<dbReference type="CDD" id="cd01285">
    <property type="entry name" value="nucleoside_deaminase"/>
    <property type="match status" value="1"/>
</dbReference>
<dbReference type="Gene3D" id="3.40.140.10">
    <property type="entry name" value="Cytidine Deaminase, domain 2"/>
    <property type="match status" value="1"/>
</dbReference>
<keyword evidence="5" id="KW-1185">Reference proteome</keyword>
<dbReference type="InterPro" id="IPR016192">
    <property type="entry name" value="APOBEC/CMP_deaminase_Zn-bd"/>
</dbReference>
<protein>
    <submittedName>
        <fullName evidence="4">Putative cytosine deaminase</fullName>
    </submittedName>
</protein>
<evidence type="ECO:0000313" key="4">
    <source>
        <dbReference type="EMBL" id="EAR62251.1"/>
    </source>
</evidence>
<dbReference type="GO" id="GO:0008270">
    <property type="term" value="F:zinc ion binding"/>
    <property type="evidence" value="ECO:0007669"/>
    <property type="project" value="InterPro"/>
</dbReference>
<evidence type="ECO:0000313" key="5">
    <source>
        <dbReference type="Proteomes" id="UP000002171"/>
    </source>
</evidence>
<feature type="domain" description="CMP/dCMP-type deaminase" evidence="3">
    <location>
        <begin position="28"/>
        <end position="149"/>
    </location>
</feature>
<evidence type="ECO:0000259" key="3">
    <source>
        <dbReference type="PROSITE" id="PS51747"/>
    </source>
</evidence>
<dbReference type="Pfam" id="PF00383">
    <property type="entry name" value="dCMP_cyt_deam_1"/>
    <property type="match status" value="1"/>
</dbReference>
<dbReference type="Proteomes" id="UP000002171">
    <property type="component" value="Unassembled WGS sequence"/>
</dbReference>
<gene>
    <name evidence="4" type="ORF">MED92_14478</name>
</gene>
<evidence type="ECO:0000256" key="2">
    <source>
        <dbReference type="ARBA" id="ARBA00022833"/>
    </source>
</evidence>
<keyword evidence="1" id="KW-0479">Metal-binding</keyword>
<reference evidence="4 5" key="1">
    <citation type="submission" date="2006-02" db="EMBL/GenBank/DDBJ databases">
        <authorList>
            <person name="Pinhassi J."/>
            <person name="Pedros-Alio C."/>
            <person name="Ferriera S."/>
            <person name="Johnson J."/>
            <person name="Kravitz S."/>
            <person name="Halpern A."/>
            <person name="Remington K."/>
            <person name="Beeson K."/>
            <person name="Tran B."/>
            <person name="Rogers Y.-H."/>
            <person name="Friedman R."/>
            <person name="Venter J.C."/>
        </authorList>
    </citation>
    <scope>NUCLEOTIDE SEQUENCE [LARGE SCALE GENOMIC DNA]</scope>
    <source>
        <strain evidence="4 5">MED92</strain>
    </source>
</reference>
<dbReference type="OrthoDB" id="9802676at2"/>
<dbReference type="PROSITE" id="PS51747">
    <property type="entry name" value="CYT_DCMP_DEAMINASES_2"/>
    <property type="match status" value="1"/>
</dbReference>
<dbReference type="EMBL" id="AAOW01000003">
    <property type="protein sequence ID" value="EAR62251.1"/>
    <property type="molecule type" value="Genomic_DNA"/>
</dbReference>
<accession>A0A7U8C7U4</accession>
<comment type="caution">
    <text evidence="4">The sequence shown here is derived from an EMBL/GenBank/DDBJ whole genome shotgun (WGS) entry which is preliminary data.</text>
</comment>